<proteinExistence type="predicted"/>
<dbReference type="Gene3D" id="2.60.320.10">
    <property type="entry name" value="N-utilization substance G protein NusG, insert domain"/>
    <property type="match status" value="1"/>
</dbReference>
<accession>A0A848B7B7</accession>
<gene>
    <name evidence="1" type="ORF">HF878_06370</name>
</gene>
<dbReference type="Pfam" id="PF07009">
    <property type="entry name" value="NusG_II"/>
    <property type="match status" value="1"/>
</dbReference>
<organism evidence="1 2">
    <name type="scientific">Selenomonas bovis</name>
    <dbReference type="NCBI Taxonomy" id="416586"/>
    <lineage>
        <taxon>Bacteria</taxon>
        <taxon>Bacillati</taxon>
        <taxon>Bacillota</taxon>
        <taxon>Negativicutes</taxon>
        <taxon>Selenomonadales</taxon>
        <taxon>Selenomonadaceae</taxon>
        <taxon>Selenomonas</taxon>
    </lineage>
</organism>
<name>A0A848B7B7_9FIRM</name>
<evidence type="ECO:0000313" key="1">
    <source>
        <dbReference type="EMBL" id="NMD99098.1"/>
    </source>
</evidence>
<dbReference type="AlphaFoldDB" id="A0A848B7B7"/>
<comment type="caution">
    <text evidence="1">The sequence shown here is derived from an EMBL/GenBank/DDBJ whole genome shotgun (WGS) entry which is preliminary data.</text>
</comment>
<protein>
    <submittedName>
        <fullName evidence="1">NusG domain II-containing protein</fullName>
    </submittedName>
</protein>
<dbReference type="InterPro" id="IPR038690">
    <property type="entry name" value="NusG_2_sf"/>
</dbReference>
<keyword evidence="2" id="KW-1185">Reference proteome</keyword>
<reference evidence="1 2" key="1">
    <citation type="submission" date="2020-04" db="EMBL/GenBank/DDBJ databases">
        <authorList>
            <person name="Hitch T.C.A."/>
            <person name="Wylensek D."/>
            <person name="Clavel T."/>
        </authorList>
    </citation>
    <scope>NUCLEOTIDE SEQUENCE [LARGE SCALE GENOMIC DNA]</scope>
    <source>
        <strain evidence="1 2">PG-130-P53-12</strain>
    </source>
</reference>
<evidence type="ECO:0000313" key="2">
    <source>
        <dbReference type="Proteomes" id="UP000543804"/>
    </source>
</evidence>
<dbReference type="RefSeq" id="WP_170077525.1">
    <property type="nucleotide sequence ID" value="NZ_JABAFA010000019.1"/>
</dbReference>
<dbReference type="Proteomes" id="UP000543804">
    <property type="component" value="Unassembled WGS sequence"/>
</dbReference>
<dbReference type="CDD" id="cd09911">
    <property type="entry name" value="Lin0431_like"/>
    <property type="match status" value="1"/>
</dbReference>
<dbReference type="EMBL" id="JABAFA010000019">
    <property type="protein sequence ID" value="NMD99098.1"/>
    <property type="molecule type" value="Genomic_DNA"/>
</dbReference>
<sequence>MKHHLSILTRADRLLLASLALLSFAPLLLMRESAPLRTAVISVDGSVRREIPLTTHRGRETITIKTAEGRNTIVIDDSTIAVTDADCPDRICVKTGPIRKKGEVIACLPHRLLIEIR</sequence>